<dbReference type="AlphaFoldDB" id="E4RTJ6"/>
<dbReference type="KEGG" id="lby:Lbys_1131"/>
<dbReference type="Proteomes" id="UP000007435">
    <property type="component" value="Chromosome"/>
</dbReference>
<evidence type="ECO:0000313" key="2">
    <source>
        <dbReference type="Proteomes" id="UP000007435"/>
    </source>
</evidence>
<dbReference type="EMBL" id="CP002305">
    <property type="protein sequence ID" value="ADQ16853.1"/>
    <property type="molecule type" value="Genomic_DNA"/>
</dbReference>
<dbReference type="OrthoDB" id="108192at2"/>
<reference key="1">
    <citation type="submission" date="2010-11" db="EMBL/GenBank/DDBJ databases">
        <title>The complete genome of Leadbetterella byssophila DSM 17132.</title>
        <authorList>
            <consortium name="US DOE Joint Genome Institute (JGI-PGF)"/>
            <person name="Lucas S."/>
            <person name="Copeland A."/>
            <person name="Lapidus A."/>
            <person name="Glavina del Rio T."/>
            <person name="Dalin E."/>
            <person name="Tice H."/>
            <person name="Bruce D."/>
            <person name="Goodwin L."/>
            <person name="Pitluck S."/>
            <person name="Kyrpides N."/>
            <person name="Mavromatis K."/>
            <person name="Ivanova N."/>
            <person name="Teshima H."/>
            <person name="Brettin T."/>
            <person name="Detter J.C."/>
            <person name="Han C."/>
            <person name="Tapia R."/>
            <person name="Land M."/>
            <person name="Hauser L."/>
            <person name="Markowitz V."/>
            <person name="Cheng J.-F."/>
            <person name="Hugenholtz P."/>
            <person name="Woyke T."/>
            <person name="Wu D."/>
            <person name="Tindall B."/>
            <person name="Pomrenke H.G."/>
            <person name="Brambilla E."/>
            <person name="Klenk H.-P."/>
            <person name="Eisen J.A."/>
        </authorList>
    </citation>
    <scope>NUCLEOTIDE SEQUENCE [LARGE SCALE GENOMIC DNA]</scope>
    <source>
        <strain>DSM 17132</strain>
    </source>
</reference>
<dbReference type="eggNOG" id="COG2308">
    <property type="taxonomic scope" value="Bacteria"/>
</dbReference>
<dbReference type="STRING" id="649349.Lbys_1131"/>
<sequence>MIQESRNRFNASFTEERYNLMLQEIENEFPGALDFRVAESPVFIDRDFKMKVLLAFNDIVDQILKPDFKTKTERAIPEAYKVGNETEFPSCLAVDFAVTKGGNGEFEPQLIELQGFPSLFAYQSYIAGKYRKHFDVDRNFSEYFNRLNPMNYQQEMRKFLCGDVAPEHTILMEIEPEKQKTRLDFALTKKLWGIEPVCVTKLRNEGDLLYYEKEGQKVMVHRIYNRLIPDDIERNYPDLKLEVDFNRATGVQWVSHPNWFYRISKFSLPLFKSKFVPESHYLSDFKPDDLENYVLKPLFSFAGSGVKINPTREDLESIKDPENYLLQRKVQYAPCIEDTEGGKIKCEIRLLAIWPEGAARPKLVTNLARLSRGEMIGVDFNKDFNWVGGSVGFYETN</sequence>
<reference evidence="1 2" key="2">
    <citation type="journal article" date="2011" name="Stand. Genomic Sci.">
        <title>Complete genome sequence of Leadbetterella byssophila type strain (4M15).</title>
        <authorList>
            <person name="Abt B."/>
            <person name="Teshima H."/>
            <person name="Lucas S."/>
            <person name="Lapidus A."/>
            <person name="Del Rio T.G."/>
            <person name="Nolan M."/>
            <person name="Tice H."/>
            <person name="Cheng J.F."/>
            <person name="Pitluck S."/>
            <person name="Liolios K."/>
            <person name="Pagani I."/>
            <person name="Ivanova N."/>
            <person name="Mavromatis K."/>
            <person name="Pati A."/>
            <person name="Tapia R."/>
            <person name="Han C."/>
            <person name="Goodwin L."/>
            <person name="Chen A."/>
            <person name="Palaniappan K."/>
            <person name="Land M."/>
            <person name="Hauser L."/>
            <person name="Chang Y.J."/>
            <person name="Jeffries C.D."/>
            <person name="Rohde M."/>
            <person name="Goker M."/>
            <person name="Tindall B.J."/>
            <person name="Detter J.C."/>
            <person name="Woyke T."/>
            <person name="Bristow J."/>
            <person name="Eisen J.A."/>
            <person name="Markowitz V."/>
            <person name="Hugenholtz P."/>
            <person name="Klenk H.P."/>
            <person name="Kyrpides N.C."/>
        </authorList>
    </citation>
    <scope>NUCLEOTIDE SEQUENCE [LARGE SCALE GENOMIC DNA]</scope>
    <source>
        <strain evidence="2">DSM 17132 / JCM 16389 / KACC 11308 / NBRC 106382 / 4M15</strain>
    </source>
</reference>
<gene>
    <name evidence="1" type="ordered locus">Lbys_1131</name>
</gene>
<dbReference type="HOGENOM" id="CLU_703380_0_0_10"/>
<keyword evidence="2" id="KW-1185">Reference proteome</keyword>
<evidence type="ECO:0000313" key="1">
    <source>
        <dbReference type="EMBL" id="ADQ16853.1"/>
    </source>
</evidence>
<name>E4RTJ6_LEAB4</name>
<proteinExistence type="predicted"/>
<accession>E4RTJ6</accession>
<protein>
    <recommendedName>
        <fullName evidence="3">Circularly permuted type 2 ATP-grasp protein</fullName>
    </recommendedName>
</protein>
<organism evidence="1 2">
    <name type="scientific">Leadbetterella byssophila (strain DSM 17132 / JCM 16389 / KACC 11308 / NBRC 106382 / 4M15)</name>
    <dbReference type="NCBI Taxonomy" id="649349"/>
    <lineage>
        <taxon>Bacteria</taxon>
        <taxon>Pseudomonadati</taxon>
        <taxon>Bacteroidota</taxon>
        <taxon>Cytophagia</taxon>
        <taxon>Cytophagales</taxon>
        <taxon>Leadbetterellaceae</taxon>
        <taxon>Leadbetterella</taxon>
    </lineage>
</organism>
<dbReference type="RefSeq" id="WP_013407903.1">
    <property type="nucleotide sequence ID" value="NC_014655.1"/>
</dbReference>
<evidence type="ECO:0008006" key="3">
    <source>
        <dbReference type="Google" id="ProtNLM"/>
    </source>
</evidence>